<name>A0ABD3A892_9GENT</name>
<accession>A0ABD3A892</accession>
<keyword evidence="1" id="KW-1133">Transmembrane helix</keyword>
<organism evidence="2 3">
    <name type="scientific">Cinchona calisaya</name>
    <dbReference type="NCBI Taxonomy" id="153742"/>
    <lineage>
        <taxon>Eukaryota</taxon>
        <taxon>Viridiplantae</taxon>
        <taxon>Streptophyta</taxon>
        <taxon>Embryophyta</taxon>
        <taxon>Tracheophyta</taxon>
        <taxon>Spermatophyta</taxon>
        <taxon>Magnoliopsida</taxon>
        <taxon>eudicotyledons</taxon>
        <taxon>Gunneridae</taxon>
        <taxon>Pentapetalae</taxon>
        <taxon>asterids</taxon>
        <taxon>lamiids</taxon>
        <taxon>Gentianales</taxon>
        <taxon>Rubiaceae</taxon>
        <taxon>Cinchonoideae</taxon>
        <taxon>Cinchoneae</taxon>
        <taxon>Cinchona</taxon>
    </lineage>
</organism>
<comment type="caution">
    <text evidence="2">The sequence shown here is derived from an EMBL/GenBank/DDBJ whole genome shotgun (WGS) entry which is preliminary data.</text>
</comment>
<dbReference type="Proteomes" id="UP001630127">
    <property type="component" value="Unassembled WGS sequence"/>
</dbReference>
<protein>
    <submittedName>
        <fullName evidence="2">Uncharacterized protein</fullName>
    </submittedName>
</protein>
<gene>
    <name evidence="2" type="ORF">ACH5RR_012657</name>
</gene>
<keyword evidence="1" id="KW-0812">Transmembrane</keyword>
<evidence type="ECO:0000313" key="3">
    <source>
        <dbReference type="Proteomes" id="UP001630127"/>
    </source>
</evidence>
<feature type="transmembrane region" description="Helical" evidence="1">
    <location>
        <begin position="216"/>
        <end position="243"/>
    </location>
</feature>
<dbReference type="AlphaFoldDB" id="A0ABD3A892"/>
<dbReference type="EMBL" id="JBJUIK010000005">
    <property type="protein sequence ID" value="KAL3528001.1"/>
    <property type="molecule type" value="Genomic_DNA"/>
</dbReference>
<reference evidence="2 3" key="1">
    <citation type="submission" date="2024-11" db="EMBL/GenBank/DDBJ databases">
        <title>A near-complete genome assembly of Cinchona calisaya.</title>
        <authorList>
            <person name="Lian D.C."/>
            <person name="Zhao X.W."/>
            <person name="Wei L."/>
        </authorList>
    </citation>
    <scope>NUCLEOTIDE SEQUENCE [LARGE SCALE GENOMIC DNA]</scope>
    <source>
        <tissue evidence="2">Nenye</tissue>
    </source>
</reference>
<keyword evidence="1" id="KW-0472">Membrane</keyword>
<keyword evidence="3" id="KW-1185">Reference proteome</keyword>
<sequence>MGDNFSIESDVLDQIKVSSVDLNGVKELMLVREVFLDLSWPCKIRKLGSHGKNGKIGSSCETPLFGSRNIQSSSNIHTRSVNRSHIGDDSDEVRSRNDVFANSNAKAGSSCSGNASRCSGHLIDECCCGVLSSRRGSSYIVSSEECDPILSGKGSRLATTSNCVGCGSSCLASPSRTSSNSKGINGSSNSVGNNTSSCSYDLASTEVRHGGCSPSLFPFFFLLFLSFLSFSLFSLTLSLTLVVSKAFLV</sequence>
<evidence type="ECO:0000313" key="2">
    <source>
        <dbReference type="EMBL" id="KAL3528001.1"/>
    </source>
</evidence>
<proteinExistence type="predicted"/>
<evidence type="ECO:0000256" key="1">
    <source>
        <dbReference type="SAM" id="Phobius"/>
    </source>
</evidence>